<gene>
    <name evidence="2" type="ORF">B0T10DRAFT_555591</name>
</gene>
<dbReference type="Proteomes" id="UP000777438">
    <property type="component" value="Unassembled WGS sequence"/>
</dbReference>
<feature type="signal peptide" evidence="1">
    <location>
        <begin position="1"/>
        <end position="26"/>
    </location>
</feature>
<accession>A0A9P8WJ19</accession>
<reference evidence="2 3" key="1">
    <citation type="journal article" date="2021" name="Nat. Commun.">
        <title>Genetic determinants of endophytism in the Arabidopsis root mycobiome.</title>
        <authorList>
            <person name="Mesny F."/>
            <person name="Miyauchi S."/>
            <person name="Thiergart T."/>
            <person name="Pickel B."/>
            <person name="Atanasova L."/>
            <person name="Karlsson M."/>
            <person name="Huettel B."/>
            <person name="Barry K.W."/>
            <person name="Haridas S."/>
            <person name="Chen C."/>
            <person name="Bauer D."/>
            <person name="Andreopoulos W."/>
            <person name="Pangilinan J."/>
            <person name="LaButti K."/>
            <person name="Riley R."/>
            <person name="Lipzen A."/>
            <person name="Clum A."/>
            <person name="Drula E."/>
            <person name="Henrissat B."/>
            <person name="Kohler A."/>
            <person name="Grigoriev I.V."/>
            <person name="Martin F.M."/>
            <person name="Hacquard S."/>
        </authorList>
    </citation>
    <scope>NUCLEOTIDE SEQUENCE [LARGE SCALE GENOMIC DNA]</scope>
    <source>
        <strain evidence="2 3">MPI-CAGE-CH-0241</strain>
    </source>
</reference>
<dbReference type="EMBL" id="JAGPYM010000002">
    <property type="protein sequence ID" value="KAH6898260.1"/>
    <property type="molecule type" value="Genomic_DNA"/>
</dbReference>
<sequence length="97" mass="10720">MASTRSQRALSIAQLTLFVGAQFTNALQQHEYHKPTNTNRTSRRDGRRELLGILGDDALREFRLAPTHEQNIIDVTRPASSMSSSLAVYVGAHIAAD</sequence>
<dbReference type="AlphaFoldDB" id="A0A9P8WJ19"/>
<comment type="caution">
    <text evidence="2">The sequence shown here is derived from an EMBL/GenBank/DDBJ whole genome shotgun (WGS) entry which is preliminary data.</text>
</comment>
<name>A0A9P8WJ19_9HYPO</name>
<keyword evidence="3" id="KW-1185">Reference proteome</keyword>
<proteinExistence type="predicted"/>
<keyword evidence="1" id="KW-0732">Signal</keyword>
<evidence type="ECO:0000313" key="3">
    <source>
        <dbReference type="Proteomes" id="UP000777438"/>
    </source>
</evidence>
<organism evidence="2 3">
    <name type="scientific">Thelonectria olida</name>
    <dbReference type="NCBI Taxonomy" id="1576542"/>
    <lineage>
        <taxon>Eukaryota</taxon>
        <taxon>Fungi</taxon>
        <taxon>Dikarya</taxon>
        <taxon>Ascomycota</taxon>
        <taxon>Pezizomycotina</taxon>
        <taxon>Sordariomycetes</taxon>
        <taxon>Hypocreomycetidae</taxon>
        <taxon>Hypocreales</taxon>
        <taxon>Nectriaceae</taxon>
        <taxon>Thelonectria</taxon>
    </lineage>
</organism>
<evidence type="ECO:0000256" key="1">
    <source>
        <dbReference type="SAM" id="SignalP"/>
    </source>
</evidence>
<feature type="chain" id="PRO_5040333864" evidence="1">
    <location>
        <begin position="27"/>
        <end position="97"/>
    </location>
</feature>
<protein>
    <submittedName>
        <fullName evidence="2">Uncharacterized protein</fullName>
    </submittedName>
</protein>
<evidence type="ECO:0000313" key="2">
    <source>
        <dbReference type="EMBL" id="KAH6898260.1"/>
    </source>
</evidence>